<evidence type="ECO:0000313" key="3">
    <source>
        <dbReference type="Proteomes" id="UP000811619"/>
    </source>
</evidence>
<dbReference type="NCBIfam" id="TIGR03833">
    <property type="entry name" value="YwbE family protein"/>
    <property type="match status" value="1"/>
</dbReference>
<gene>
    <name evidence="2" type="ORF">E4U42_001470</name>
</gene>
<dbReference type="InterPro" id="IPR019240">
    <property type="entry name" value="DUF2196"/>
</dbReference>
<dbReference type="PANTHER" id="PTHR40069">
    <property type="entry name" value="YWBE PROTEIN"/>
    <property type="match status" value="1"/>
</dbReference>
<protein>
    <submittedName>
        <fullName evidence="2">Uncharacterized protein</fullName>
    </submittedName>
</protein>
<dbReference type="Pfam" id="PF09962">
    <property type="entry name" value="DUF2196"/>
    <property type="match status" value="1"/>
</dbReference>
<feature type="region of interest" description="Disordered" evidence="1">
    <location>
        <begin position="1"/>
        <end position="65"/>
    </location>
</feature>
<dbReference type="Proteomes" id="UP000811619">
    <property type="component" value="Unassembled WGS sequence"/>
</dbReference>
<dbReference type="AlphaFoldDB" id="A0A8K0NI15"/>
<dbReference type="OrthoDB" id="20105at2759"/>
<proteinExistence type="predicted"/>
<feature type="region of interest" description="Disordered" evidence="1">
    <location>
        <begin position="156"/>
        <end position="181"/>
    </location>
</feature>
<keyword evidence="3" id="KW-1185">Reference proteome</keyword>
<reference evidence="2" key="1">
    <citation type="journal article" date="2020" name="bioRxiv">
        <title>Whole genome comparisons of ergot fungi reveals the divergence and evolution of species within the genus Claviceps are the result of varying mechanisms driving genome evolution and host range expansion.</title>
        <authorList>
            <person name="Wyka S.A."/>
            <person name="Mondo S.J."/>
            <person name="Liu M."/>
            <person name="Dettman J."/>
            <person name="Nalam V."/>
            <person name="Broders K.D."/>
        </authorList>
    </citation>
    <scope>NUCLEOTIDE SEQUENCE</scope>
    <source>
        <strain evidence="2">CCC 489</strain>
    </source>
</reference>
<organism evidence="2 3">
    <name type="scientific">Claviceps africana</name>
    <dbReference type="NCBI Taxonomy" id="83212"/>
    <lineage>
        <taxon>Eukaryota</taxon>
        <taxon>Fungi</taxon>
        <taxon>Dikarya</taxon>
        <taxon>Ascomycota</taxon>
        <taxon>Pezizomycotina</taxon>
        <taxon>Sordariomycetes</taxon>
        <taxon>Hypocreomycetidae</taxon>
        <taxon>Hypocreales</taxon>
        <taxon>Clavicipitaceae</taxon>
        <taxon>Claviceps</taxon>
    </lineage>
</organism>
<evidence type="ECO:0000256" key="1">
    <source>
        <dbReference type="SAM" id="MobiDB-lite"/>
    </source>
</evidence>
<evidence type="ECO:0000313" key="2">
    <source>
        <dbReference type="EMBL" id="KAG5927993.1"/>
    </source>
</evidence>
<accession>A0A8K0NI15</accession>
<dbReference type="PANTHER" id="PTHR40069:SF1">
    <property type="entry name" value="YWBE PROTEIN"/>
    <property type="match status" value="1"/>
</dbReference>
<comment type="caution">
    <text evidence="2">The sequence shown here is derived from an EMBL/GenBank/DDBJ whole genome shotgun (WGS) entry which is preliminary data.</text>
</comment>
<dbReference type="EMBL" id="SRPY01000144">
    <property type="protein sequence ID" value="KAG5927993.1"/>
    <property type="molecule type" value="Genomic_DNA"/>
</dbReference>
<name>A0A8K0NI15_9HYPO</name>
<sequence length="222" mass="23973">MPPNHLPQAFLRKGLQRKPIAVTSAMNRPRNRQPRHGSKDNNGHARTPARPRPSPATPQQASGTVPSLLQVVPGASVFIVLKRDQPTSRETAGVVAELLTRGNHPRGIKVRLRDGQVGRVQRMGNESTARTGAAGIHDGASRPARFSHRYTDVRNDVDFPSEPPSRSLGDFFPPSPGGDTPVDGDAGRFVSSASAAVSCPMCDSFEGDEMAVTRHIEREHLT</sequence>